<accession>A0A1V6Q0R5</accession>
<organism evidence="2 3">
    <name type="scientific">Penicillium antarcticum</name>
    <dbReference type="NCBI Taxonomy" id="416450"/>
    <lineage>
        <taxon>Eukaryota</taxon>
        <taxon>Fungi</taxon>
        <taxon>Dikarya</taxon>
        <taxon>Ascomycota</taxon>
        <taxon>Pezizomycotina</taxon>
        <taxon>Eurotiomycetes</taxon>
        <taxon>Eurotiomycetidae</taxon>
        <taxon>Eurotiales</taxon>
        <taxon>Aspergillaceae</taxon>
        <taxon>Penicillium</taxon>
    </lineage>
</organism>
<dbReference type="Pfam" id="PF09994">
    <property type="entry name" value="T6SS_Tle1-like_cat"/>
    <property type="match status" value="1"/>
</dbReference>
<dbReference type="InterPro" id="IPR018712">
    <property type="entry name" value="Tle1-like_cat"/>
</dbReference>
<evidence type="ECO:0000259" key="1">
    <source>
        <dbReference type="Pfam" id="PF09994"/>
    </source>
</evidence>
<protein>
    <recommendedName>
        <fullName evidence="1">T6SS Phospholipase effector Tle1-like catalytic domain-containing protein</fullName>
    </recommendedName>
</protein>
<keyword evidence="3" id="KW-1185">Reference proteome</keyword>
<dbReference type="PANTHER" id="PTHR33840">
    <property type="match status" value="1"/>
</dbReference>
<reference evidence="3" key="1">
    <citation type="journal article" date="2017" name="Nat. Microbiol.">
        <title>Global analysis of biosynthetic gene clusters reveals vast potential of secondary metabolite production in Penicillium species.</title>
        <authorList>
            <person name="Nielsen J.C."/>
            <person name="Grijseels S."/>
            <person name="Prigent S."/>
            <person name="Ji B."/>
            <person name="Dainat J."/>
            <person name="Nielsen K.F."/>
            <person name="Frisvad J.C."/>
            <person name="Workman M."/>
            <person name="Nielsen J."/>
        </authorList>
    </citation>
    <scope>NUCLEOTIDE SEQUENCE [LARGE SCALE GENOMIC DNA]</scope>
    <source>
        <strain evidence="3">IBT 31811</strain>
    </source>
</reference>
<comment type="caution">
    <text evidence="2">The sequence shown here is derived from an EMBL/GenBank/DDBJ whole genome shotgun (WGS) entry which is preliminary data.</text>
</comment>
<evidence type="ECO:0000313" key="3">
    <source>
        <dbReference type="Proteomes" id="UP000191672"/>
    </source>
</evidence>
<feature type="domain" description="T6SS Phospholipase effector Tle1-like catalytic" evidence="1">
    <location>
        <begin position="17"/>
        <end position="393"/>
    </location>
</feature>
<sequence length="649" mass="73260">MSLCREHEIVKVPRVPKRIILCCDGTWQSSVSGKKNIPSNVTRLCRSLNGFGQDENGKAWQQIVWYDSGIGTTSLAVGQKIEGAIGQGLEGNVIEAYNFCVMNYHPDDQIMCFGFSRGAYTARTIAGLISDVGICSKKDLNRFPDLWEAYKGRPLKNEPFFASDAWFEWIEGKADEHQGATGKEFIFAERPNRDWAQKGSRIVEVVGVYDTVGAIGMPAVLGLKLPSNWLPGGDNAGWQNVTLSTNVKHAFQALALDEHREAFSPTLWYLPKFGNADVNKIEAQKLEIEAKASEWKRQLDKAIDLKSRGNATDAAINEAARKLNKAARDVNEQYRIFLRLQDDLNHQNHPRTLRQVWFPGYHIHIGGGSNSTLKKEGDMEEMSNITFSWMLDQIKPFLFLNKEYLESEREDRKTEIEAIPVNLLENESWRSWTGRNVSAVASAILHPFANADKPQPKYRKYGWGTGNLEDSFGTFYYLNGSLPRTPGAYDILDDNKQPVGDTCEFIHPVVGFRKHIMKEDYKPVCGAKYKRSASTYVDPDGNKKPCFEYMIGNARRPLREWHLGGLDSYERLAIAGEKAREYVKELDEAVGVKVEKSCMEVEVQKPVFQGGYGHNGHQQQWDFQSTNLQSKGFSTTSEEILIEESVTRG</sequence>
<dbReference type="STRING" id="416450.A0A1V6Q0R5"/>
<evidence type="ECO:0000313" key="2">
    <source>
        <dbReference type="EMBL" id="OQD82823.1"/>
    </source>
</evidence>
<dbReference type="AlphaFoldDB" id="A0A1V6Q0R5"/>
<dbReference type="PANTHER" id="PTHR33840:SF16">
    <property type="entry name" value="DUF2235 DOMAIN-CONTAINING PROTEIN"/>
    <property type="match status" value="1"/>
</dbReference>
<dbReference type="OrthoDB" id="59699at2759"/>
<gene>
    <name evidence="2" type="ORF">PENANT_c019G02855</name>
</gene>
<proteinExistence type="predicted"/>
<dbReference type="Proteomes" id="UP000191672">
    <property type="component" value="Unassembled WGS sequence"/>
</dbReference>
<dbReference type="EMBL" id="MDYN01000019">
    <property type="protein sequence ID" value="OQD82823.1"/>
    <property type="molecule type" value="Genomic_DNA"/>
</dbReference>
<name>A0A1V6Q0R5_9EURO</name>